<dbReference type="KEGG" id="mart:BTR34_12135"/>
<evidence type="ECO:0000313" key="10">
    <source>
        <dbReference type="Proteomes" id="UP000092164"/>
    </source>
</evidence>
<evidence type="ECO:0000256" key="4">
    <source>
        <dbReference type="ARBA" id="ARBA00022692"/>
    </source>
</evidence>
<feature type="transmembrane region" description="Helical" evidence="8">
    <location>
        <begin position="218"/>
        <end position="236"/>
    </location>
</feature>
<dbReference type="InterPro" id="IPR000715">
    <property type="entry name" value="Glycosyl_transferase_4"/>
</dbReference>
<accession>A0A1B7ZCU5</accession>
<dbReference type="GO" id="GO:0016780">
    <property type="term" value="F:phosphotransferase activity, for other substituted phosphate groups"/>
    <property type="evidence" value="ECO:0007669"/>
    <property type="project" value="InterPro"/>
</dbReference>
<dbReference type="STRING" id="1836467.BTR34_12135"/>
<gene>
    <name evidence="9" type="ORF">A9200_15795</name>
</gene>
<evidence type="ECO:0000256" key="1">
    <source>
        <dbReference type="ARBA" id="ARBA00004651"/>
    </source>
</evidence>
<feature type="transmembrane region" description="Helical" evidence="8">
    <location>
        <begin position="163"/>
        <end position="181"/>
    </location>
</feature>
<sequence length="377" mass="41845">MAIFAIVGAYVFSIRVYPTLIYLSHQKNLMAEPVERSSHTQKTPTIGGVGIFISFSLVLIGFGIFADFPKEDLIQLITILGASILLLFLGLKDDLLVMSPKKKFIGQLIASLLVILATDVRIVSMEGILGLYTLPYLVSVGFTLFVFVLIINAYNLIDGIDGLAGGIAVMVSGFFGIYFMLNDQLFMALLSFVLIGALCGFLEHNLSKEQKLFMGDSGSLFTGFLLAYLIIEFLNFNLTSESVYRLENAPIIALAVISYPLFDTLRVFTVRMRQGRSPFSADKNHIHHRWLVKGLSHRAASFVIVLSSILVVIISVMLKSLNIHMQLLLCVGFGVLGFLVPFILSIKHAEILKTNEYKVQDSYRNKEKNSAPFKPID</sequence>
<feature type="transmembrane region" description="Helical" evidence="8">
    <location>
        <begin position="45"/>
        <end position="66"/>
    </location>
</feature>
<comment type="subcellular location">
    <subcellularLocation>
        <location evidence="1">Cell membrane</location>
        <topology evidence="1">Multi-pass membrane protein</topology>
    </subcellularLocation>
</comment>
<dbReference type="PANTHER" id="PTHR22926:SF3">
    <property type="entry name" value="UNDECAPRENYL-PHOSPHATE ALPHA-N-ACETYLGLUCOSAMINYL 1-PHOSPHATE TRANSFERASE"/>
    <property type="match status" value="1"/>
</dbReference>
<evidence type="ECO:0000256" key="7">
    <source>
        <dbReference type="PIRSR" id="PIRSR600715-1"/>
    </source>
</evidence>
<feature type="transmembrane region" description="Helical" evidence="8">
    <location>
        <begin position="248"/>
        <end position="268"/>
    </location>
</feature>
<dbReference type="CDD" id="cd06853">
    <property type="entry name" value="GT_WecA_like"/>
    <property type="match status" value="1"/>
</dbReference>
<feature type="transmembrane region" description="Helical" evidence="8">
    <location>
        <begin position="104"/>
        <end position="123"/>
    </location>
</feature>
<keyword evidence="6 8" id="KW-0472">Membrane</keyword>
<dbReference type="GO" id="GO:0005886">
    <property type="term" value="C:plasma membrane"/>
    <property type="evidence" value="ECO:0007669"/>
    <property type="project" value="UniProtKB-SubCell"/>
</dbReference>
<protein>
    <recommendedName>
        <fullName evidence="11">UDP-N-acetylmuramyl pentapeptide phosphotransferase/UDP-N-acetylglucosamine-1-phosphate transferase</fullName>
    </recommendedName>
</protein>
<dbReference type="GO" id="GO:0009103">
    <property type="term" value="P:lipopolysaccharide biosynthetic process"/>
    <property type="evidence" value="ECO:0007669"/>
    <property type="project" value="TreeGrafter"/>
</dbReference>
<dbReference type="GO" id="GO:0046872">
    <property type="term" value="F:metal ion binding"/>
    <property type="evidence" value="ECO:0007669"/>
    <property type="project" value="UniProtKB-KW"/>
</dbReference>
<feature type="transmembrane region" description="Helical" evidence="8">
    <location>
        <begin position="187"/>
        <end position="206"/>
    </location>
</feature>
<dbReference type="InterPro" id="IPR018480">
    <property type="entry name" value="PNAcMuramoyl-5peptid_Trfase_CS"/>
</dbReference>
<evidence type="ECO:0000313" key="9">
    <source>
        <dbReference type="EMBL" id="OBR40593.1"/>
    </source>
</evidence>
<keyword evidence="2" id="KW-1003">Cell membrane</keyword>
<feature type="transmembrane region" description="Helical" evidence="8">
    <location>
        <begin position="299"/>
        <end position="318"/>
    </location>
</feature>
<reference evidence="10" key="1">
    <citation type="submission" date="2016-06" db="EMBL/GenBank/DDBJ databases">
        <authorList>
            <person name="Zhan P."/>
        </authorList>
    </citation>
    <scope>NUCLEOTIDE SEQUENCE [LARGE SCALE GENOMIC DNA]</scope>
    <source>
        <strain evidence="10">T28</strain>
    </source>
</reference>
<feature type="transmembrane region" description="Helical" evidence="8">
    <location>
        <begin position="6"/>
        <end position="24"/>
    </location>
</feature>
<evidence type="ECO:0008006" key="11">
    <source>
        <dbReference type="Google" id="ProtNLM"/>
    </source>
</evidence>
<comment type="cofactor">
    <cofactor evidence="7">
        <name>Mg(2+)</name>
        <dbReference type="ChEBI" id="CHEBI:18420"/>
    </cofactor>
</comment>
<evidence type="ECO:0000256" key="5">
    <source>
        <dbReference type="ARBA" id="ARBA00022989"/>
    </source>
</evidence>
<dbReference type="PROSITE" id="PS01348">
    <property type="entry name" value="MRAY_2"/>
    <property type="match status" value="1"/>
</dbReference>
<keyword evidence="5 8" id="KW-1133">Transmembrane helix</keyword>
<feature type="transmembrane region" description="Helical" evidence="8">
    <location>
        <begin position="129"/>
        <end position="151"/>
    </location>
</feature>
<evidence type="ECO:0000256" key="6">
    <source>
        <dbReference type="ARBA" id="ARBA00023136"/>
    </source>
</evidence>
<dbReference type="GO" id="GO:0044038">
    <property type="term" value="P:cell wall macromolecule biosynthetic process"/>
    <property type="evidence" value="ECO:0007669"/>
    <property type="project" value="TreeGrafter"/>
</dbReference>
<dbReference type="GO" id="GO:0071555">
    <property type="term" value="P:cell wall organization"/>
    <property type="evidence" value="ECO:0007669"/>
    <property type="project" value="TreeGrafter"/>
</dbReference>
<feature type="transmembrane region" description="Helical" evidence="8">
    <location>
        <begin position="72"/>
        <end position="92"/>
    </location>
</feature>
<evidence type="ECO:0000256" key="3">
    <source>
        <dbReference type="ARBA" id="ARBA00022679"/>
    </source>
</evidence>
<dbReference type="EMBL" id="LZFP01000007">
    <property type="protein sequence ID" value="OBR40593.1"/>
    <property type="molecule type" value="Genomic_DNA"/>
</dbReference>
<dbReference type="PANTHER" id="PTHR22926">
    <property type="entry name" value="PHOSPHO-N-ACETYLMURAMOYL-PENTAPEPTIDE-TRANSFERASE"/>
    <property type="match status" value="1"/>
</dbReference>
<keyword evidence="4 8" id="KW-0812">Transmembrane</keyword>
<keyword evidence="10" id="KW-1185">Reference proteome</keyword>
<dbReference type="Pfam" id="PF00953">
    <property type="entry name" value="Glycos_transf_4"/>
    <property type="match status" value="1"/>
</dbReference>
<evidence type="ECO:0000256" key="8">
    <source>
        <dbReference type="SAM" id="Phobius"/>
    </source>
</evidence>
<feature type="binding site" evidence="7">
    <location>
        <position position="155"/>
    </location>
    <ligand>
        <name>Mg(2+)</name>
        <dbReference type="ChEBI" id="CHEBI:18420"/>
    </ligand>
</feature>
<feature type="binding site" evidence="7">
    <location>
        <position position="216"/>
    </location>
    <ligand>
        <name>Mg(2+)</name>
        <dbReference type="ChEBI" id="CHEBI:18420"/>
    </ligand>
</feature>
<name>A0A1B7ZCU5_9FLAO</name>
<evidence type="ECO:0000256" key="2">
    <source>
        <dbReference type="ARBA" id="ARBA00022475"/>
    </source>
</evidence>
<feature type="transmembrane region" description="Helical" evidence="8">
    <location>
        <begin position="324"/>
        <end position="344"/>
    </location>
</feature>
<dbReference type="Proteomes" id="UP000092164">
    <property type="component" value="Unassembled WGS sequence"/>
</dbReference>
<organism evidence="9 10">
    <name type="scientific">Maribacter hydrothermalis</name>
    <dbReference type="NCBI Taxonomy" id="1836467"/>
    <lineage>
        <taxon>Bacteria</taxon>
        <taxon>Pseudomonadati</taxon>
        <taxon>Bacteroidota</taxon>
        <taxon>Flavobacteriia</taxon>
        <taxon>Flavobacteriales</taxon>
        <taxon>Flavobacteriaceae</taxon>
        <taxon>Maribacter</taxon>
    </lineage>
</organism>
<comment type="caution">
    <text evidence="9">The sequence shown here is derived from an EMBL/GenBank/DDBJ whole genome shotgun (WGS) entry which is preliminary data.</text>
</comment>
<dbReference type="AlphaFoldDB" id="A0A1B7ZCU5"/>
<keyword evidence="3" id="KW-0808">Transferase</keyword>
<keyword evidence="7" id="KW-0479">Metal-binding</keyword>
<keyword evidence="7" id="KW-0460">Magnesium</keyword>
<proteinExistence type="predicted"/>